<evidence type="ECO:0000256" key="5">
    <source>
        <dbReference type="ARBA" id="ARBA00034865"/>
    </source>
</evidence>
<evidence type="ECO:0000256" key="4">
    <source>
        <dbReference type="ARBA" id="ARBA00034706"/>
    </source>
</evidence>
<proteinExistence type="inferred from homology"/>
<dbReference type="OrthoDB" id="417208at2759"/>
<accession>A0A1Z5JZZ7</accession>
<comment type="caution">
    <text evidence="6">The sequence shown here is derived from an EMBL/GenBank/DDBJ whole genome shotgun (WGS) entry which is preliminary data.</text>
</comment>
<dbReference type="Pfam" id="PF21711">
    <property type="entry name" value="DCTN5"/>
    <property type="match status" value="1"/>
</dbReference>
<keyword evidence="7" id="KW-1185">Reference proteome</keyword>
<sequence length="169" mass="18649">MTEHDDAYIVTTTSHCYISRQATLANAAQMELKGRSILHEGVQLHATRIGRFTHIQSHSQIQAPSVAGDAIPVTIGAHTWIGRNVQSHAAAIGSYCHIGDHVRLGERVILKDAVIVAPQVHIPADTVIPPFTFVQENGNWKELPPAILVELQEQCQRYYHEFCGQKGSI</sequence>
<dbReference type="InterPro" id="IPR011004">
    <property type="entry name" value="Trimer_LpxA-like_sf"/>
</dbReference>
<organism evidence="6 7">
    <name type="scientific">Fistulifera solaris</name>
    <name type="common">Oleaginous diatom</name>
    <dbReference type="NCBI Taxonomy" id="1519565"/>
    <lineage>
        <taxon>Eukaryota</taxon>
        <taxon>Sar</taxon>
        <taxon>Stramenopiles</taxon>
        <taxon>Ochrophyta</taxon>
        <taxon>Bacillariophyta</taxon>
        <taxon>Bacillariophyceae</taxon>
        <taxon>Bacillariophycidae</taxon>
        <taxon>Naviculales</taxon>
        <taxon>Naviculaceae</taxon>
        <taxon>Fistulifera</taxon>
    </lineage>
</organism>
<dbReference type="PANTHER" id="PTHR46126:SF1">
    <property type="entry name" value="DYNACTIN SUBUNIT 5"/>
    <property type="match status" value="1"/>
</dbReference>
<gene>
    <name evidence="6" type="ORF">FisN_19Hh145</name>
</gene>
<dbReference type="SUPFAM" id="SSF51161">
    <property type="entry name" value="Trimeric LpxA-like enzymes"/>
    <property type="match status" value="1"/>
</dbReference>
<comment type="subcellular location">
    <subcellularLocation>
        <location evidence="1">Cytoplasm</location>
        <location evidence="1">Cytoskeleton</location>
    </subcellularLocation>
</comment>
<evidence type="ECO:0000256" key="1">
    <source>
        <dbReference type="ARBA" id="ARBA00004245"/>
    </source>
</evidence>
<dbReference type="InterPro" id="IPR047125">
    <property type="entry name" value="DCTN5"/>
</dbReference>
<dbReference type="AlphaFoldDB" id="A0A1Z5JZZ7"/>
<evidence type="ECO:0000256" key="2">
    <source>
        <dbReference type="ARBA" id="ARBA00022490"/>
    </source>
</evidence>
<reference evidence="6 7" key="1">
    <citation type="journal article" date="2015" name="Plant Cell">
        <title>Oil accumulation by the oleaginous diatom Fistulifera solaris as revealed by the genome and transcriptome.</title>
        <authorList>
            <person name="Tanaka T."/>
            <person name="Maeda Y."/>
            <person name="Veluchamy A."/>
            <person name="Tanaka M."/>
            <person name="Abida H."/>
            <person name="Marechal E."/>
            <person name="Bowler C."/>
            <person name="Muto M."/>
            <person name="Sunaga Y."/>
            <person name="Tanaka M."/>
            <person name="Yoshino T."/>
            <person name="Taniguchi T."/>
            <person name="Fukuda Y."/>
            <person name="Nemoto M."/>
            <person name="Matsumoto M."/>
            <person name="Wong P.S."/>
            <person name="Aburatani S."/>
            <person name="Fujibuchi W."/>
        </authorList>
    </citation>
    <scope>NUCLEOTIDE SEQUENCE [LARGE SCALE GENOMIC DNA]</scope>
    <source>
        <strain evidence="6 7">JPCC DA0580</strain>
    </source>
</reference>
<protein>
    <recommendedName>
        <fullName evidence="5">Dynactin subunit 5</fullName>
    </recommendedName>
</protein>
<evidence type="ECO:0000256" key="3">
    <source>
        <dbReference type="ARBA" id="ARBA00023212"/>
    </source>
</evidence>
<dbReference type="Proteomes" id="UP000198406">
    <property type="component" value="Unassembled WGS sequence"/>
</dbReference>
<dbReference type="Gene3D" id="2.160.10.10">
    <property type="entry name" value="Hexapeptide repeat proteins"/>
    <property type="match status" value="1"/>
</dbReference>
<dbReference type="PANTHER" id="PTHR46126">
    <property type="entry name" value="DYNACTIN SUBUNIT 5"/>
    <property type="match status" value="1"/>
</dbReference>
<evidence type="ECO:0000313" key="7">
    <source>
        <dbReference type="Proteomes" id="UP000198406"/>
    </source>
</evidence>
<keyword evidence="2" id="KW-0963">Cytoplasm</keyword>
<name>A0A1Z5JZZ7_FISSO</name>
<comment type="similarity">
    <text evidence="4">Belongs to the dynactin subunits 5/6 family. Dynactin subunit 5 subfamily.</text>
</comment>
<dbReference type="GO" id="GO:0005869">
    <property type="term" value="C:dynactin complex"/>
    <property type="evidence" value="ECO:0007669"/>
    <property type="project" value="TreeGrafter"/>
</dbReference>
<evidence type="ECO:0000313" key="6">
    <source>
        <dbReference type="EMBL" id="GAX19567.1"/>
    </source>
</evidence>
<dbReference type="InParanoid" id="A0A1Z5JZZ7"/>
<keyword evidence="3" id="KW-0206">Cytoskeleton</keyword>
<dbReference type="EMBL" id="BDSP01000137">
    <property type="protein sequence ID" value="GAX19567.1"/>
    <property type="molecule type" value="Genomic_DNA"/>
</dbReference>